<dbReference type="VEuPathDB" id="FungiDB:FOXG_19235"/>
<reference evidence="2" key="2">
    <citation type="journal article" date="2010" name="Nature">
        <title>Comparative genomics reveals mobile pathogenicity chromosomes in Fusarium.</title>
        <authorList>
            <person name="Ma L.J."/>
            <person name="van der Does H.C."/>
            <person name="Borkovich K.A."/>
            <person name="Coleman J.J."/>
            <person name="Daboussi M.J."/>
            <person name="Di Pietro A."/>
            <person name="Dufresne M."/>
            <person name="Freitag M."/>
            <person name="Grabherr M."/>
            <person name="Henrissat B."/>
            <person name="Houterman P.M."/>
            <person name="Kang S."/>
            <person name="Shim W.B."/>
            <person name="Woloshuk C."/>
            <person name="Xie X."/>
            <person name="Xu J.R."/>
            <person name="Antoniw J."/>
            <person name="Baker S.E."/>
            <person name="Bluhm B.H."/>
            <person name="Breakspear A."/>
            <person name="Brown D.W."/>
            <person name="Butchko R.A."/>
            <person name="Chapman S."/>
            <person name="Coulson R."/>
            <person name="Coutinho P.M."/>
            <person name="Danchin E.G."/>
            <person name="Diener A."/>
            <person name="Gale L.R."/>
            <person name="Gardiner D.M."/>
            <person name="Goff S."/>
            <person name="Hammond-Kosack K.E."/>
            <person name="Hilburn K."/>
            <person name="Hua-Van A."/>
            <person name="Jonkers W."/>
            <person name="Kazan K."/>
            <person name="Kodira C.D."/>
            <person name="Koehrsen M."/>
            <person name="Kumar L."/>
            <person name="Lee Y.H."/>
            <person name="Li L."/>
            <person name="Manners J.M."/>
            <person name="Miranda-Saavedra D."/>
            <person name="Mukherjee M."/>
            <person name="Park G."/>
            <person name="Park J."/>
            <person name="Park S.Y."/>
            <person name="Proctor R.H."/>
            <person name="Regev A."/>
            <person name="Ruiz-Roldan M.C."/>
            <person name="Sain D."/>
            <person name="Sakthikumar S."/>
            <person name="Sykes S."/>
            <person name="Schwartz D.C."/>
            <person name="Turgeon B.G."/>
            <person name="Wapinski I."/>
            <person name="Yoder O."/>
            <person name="Young S."/>
            <person name="Zeng Q."/>
            <person name="Zhou S."/>
            <person name="Galagan J."/>
            <person name="Cuomo C.A."/>
            <person name="Kistler H.C."/>
            <person name="Rep M."/>
        </authorList>
    </citation>
    <scope>NUCLEOTIDE SEQUENCE [LARGE SCALE GENOMIC DNA]</scope>
    <source>
        <strain evidence="2">4287</strain>
    </source>
</reference>
<reference evidence="2" key="1">
    <citation type="submission" date="2007-04" db="EMBL/GenBank/DDBJ databases">
        <authorList>
            <consortium name="The Broad Institute Genome Sequencing Platform"/>
            <person name="Birren B."/>
            <person name="Lander E."/>
            <person name="Galagan J."/>
            <person name="Nusbaum C."/>
            <person name="Devon K."/>
            <person name="Ma L.-J."/>
            <person name="Jaffe D."/>
            <person name="Butler J."/>
            <person name="Alvarez P."/>
            <person name="Gnerre S."/>
            <person name="Grabherr M."/>
            <person name="Kleber M."/>
            <person name="Mauceli E."/>
            <person name="Brockman W."/>
            <person name="MacCallum I.A."/>
            <person name="Young S."/>
            <person name="LaButti K."/>
            <person name="DeCaprio D."/>
            <person name="Crawford M."/>
            <person name="Koehrsen M."/>
            <person name="Engels R."/>
            <person name="Montgomery P."/>
            <person name="Pearson M."/>
            <person name="Howarth C."/>
            <person name="Larson L."/>
            <person name="White J."/>
            <person name="O'Leary S."/>
            <person name="Kodira C."/>
            <person name="Zeng Q."/>
            <person name="Yandava C."/>
            <person name="Alvarado L."/>
            <person name="Kistler C."/>
            <person name="Shim W.-B."/>
            <person name="Kang S."/>
            <person name="Woloshuk C."/>
        </authorList>
    </citation>
    <scope>NUCLEOTIDE SEQUENCE</scope>
    <source>
        <strain evidence="2">4287</strain>
    </source>
</reference>
<dbReference type="KEGG" id="fox:FOXG_19235"/>
<dbReference type="EMBL" id="DS231701">
    <property type="protein sequence ID" value="KNB04190.1"/>
    <property type="molecule type" value="Genomic_DNA"/>
</dbReference>
<sequence>MSGRGKVRASAELTNSTGLVTQGQRRRQPGGA</sequence>
<accession>A0A0J9UYK4</accession>
<evidence type="ECO:0000313" key="3">
    <source>
        <dbReference type="Proteomes" id="UP000009097"/>
    </source>
</evidence>
<dbReference type="RefSeq" id="XP_018242235.1">
    <property type="nucleotide sequence ID" value="XM_018399431.1"/>
</dbReference>
<evidence type="ECO:0000313" key="2">
    <source>
        <dbReference type="EMBL" id="KNB04190.1"/>
    </source>
</evidence>
<feature type="compositionally biased region" description="Polar residues" evidence="1">
    <location>
        <begin position="12"/>
        <end position="23"/>
    </location>
</feature>
<feature type="region of interest" description="Disordered" evidence="1">
    <location>
        <begin position="1"/>
        <end position="32"/>
    </location>
</feature>
<dbReference type="Proteomes" id="UP000009097">
    <property type="component" value="Unassembled WGS sequence"/>
</dbReference>
<organism evidence="2 3">
    <name type="scientific">Fusarium oxysporum f. sp. lycopersici (strain 4287 / CBS 123668 / FGSC 9935 / NRRL 34936)</name>
    <name type="common">Fusarium vascular wilt of tomato</name>
    <dbReference type="NCBI Taxonomy" id="426428"/>
    <lineage>
        <taxon>Eukaryota</taxon>
        <taxon>Fungi</taxon>
        <taxon>Dikarya</taxon>
        <taxon>Ascomycota</taxon>
        <taxon>Pezizomycotina</taxon>
        <taxon>Sordariomycetes</taxon>
        <taxon>Hypocreomycetidae</taxon>
        <taxon>Hypocreales</taxon>
        <taxon>Nectriaceae</taxon>
        <taxon>Fusarium</taxon>
        <taxon>Fusarium oxysporum species complex</taxon>
    </lineage>
</organism>
<name>A0A0J9UYK4_FUSO4</name>
<dbReference type="GeneID" id="28959941"/>
<evidence type="ECO:0000256" key="1">
    <source>
        <dbReference type="SAM" id="MobiDB-lite"/>
    </source>
</evidence>
<protein>
    <submittedName>
        <fullName evidence="2">Uncharacterized protein</fullName>
    </submittedName>
</protein>
<proteinExistence type="predicted"/>
<dbReference type="AlphaFoldDB" id="A0A0J9UYK4"/>
<gene>
    <name evidence="2" type="ORF">FOXG_19235</name>
</gene>